<dbReference type="PANTHER" id="PTHR24271">
    <property type="entry name" value="KALLIKREIN-RELATED"/>
    <property type="match status" value="1"/>
</dbReference>
<evidence type="ECO:0000313" key="4">
    <source>
        <dbReference type="Proteomes" id="UP001591681"/>
    </source>
</evidence>
<dbReference type="PROSITE" id="PS50240">
    <property type="entry name" value="TRYPSIN_DOM"/>
    <property type="match status" value="1"/>
</dbReference>
<organism evidence="3 4">
    <name type="scientific">Coilia grayii</name>
    <name type="common">Gray's grenadier anchovy</name>
    <dbReference type="NCBI Taxonomy" id="363190"/>
    <lineage>
        <taxon>Eukaryota</taxon>
        <taxon>Metazoa</taxon>
        <taxon>Chordata</taxon>
        <taxon>Craniata</taxon>
        <taxon>Vertebrata</taxon>
        <taxon>Euteleostomi</taxon>
        <taxon>Actinopterygii</taxon>
        <taxon>Neopterygii</taxon>
        <taxon>Teleostei</taxon>
        <taxon>Clupei</taxon>
        <taxon>Clupeiformes</taxon>
        <taxon>Clupeoidei</taxon>
        <taxon>Engraulidae</taxon>
        <taxon>Coilinae</taxon>
        <taxon>Coilia</taxon>
    </lineage>
</organism>
<dbReference type="AlphaFoldDB" id="A0ABD1JAR1"/>
<dbReference type="Proteomes" id="UP001591681">
    <property type="component" value="Unassembled WGS sequence"/>
</dbReference>
<dbReference type="Gene3D" id="2.40.10.10">
    <property type="entry name" value="Trypsin-like serine proteases"/>
    <property type="match status" value="2"/>
</dbReference>
<evidence type="ECO:0000259" key="2">
    <source>
        <dbReference type="PROSITE" id="PS50240"/>
    </source>
</evidence>
<sequence length="262" mass="28926">MFLFYSGVSLGMDCSPFARPWMVHFSSGQTGVLLNKWWVLTQMSYHDGSQKALAQLGVDDLSGQSDGEQQIPVDMWINHDPYSGYRRRKRSPLHDLALVRLAQPARLTPQVQPVALPTHCAQSGELCVATGYGSRSGSRKQQCLVQQVLSESVCRQLNPMHWSPYMTCTGSHPSAGGNCMSGSSILVCGGVLQGVDGFGWLSEGCPAGKPDTYSKVCLYRRWIDSTMSSMTPTELPTTPPPFTLPPETTTTTMWWWDHDFVS</sequence>
<dbReference type="SMART" id="SM00020">
    <property type="entry name" value="Tryp_SPc"/>
    <property type="match status" value="1"/>
</dbReference>
<keyword evidence="1" id="KW-1015">Disulfide bond</keyword>
<keyword evidence="4" id="KW-1185">Reference proteome</keyword>
<evidence type="ECO:0000313" key="3">
    <source>
        <dbReference type="EMBL" id="KAL2084275.1"/>
    </source>
</evidence>
<dbReference type="PANTHER" id="PTHR24271:SF48">
    <property type="entry name" value="KALLIKREIN-14"/>
    <property type="match status" value="1"/>
</dbReference>
<dbReference type="InterPro" id="IPR043504">
    <property type="entry name" value="Peptidase_S1_PA_chymotrypsin"/>
</dbReference>
<proteinExistence type="predicted"/>
<reference evidence="3 4" key="1">
    <citation type="submission" date="2024-09" db="EMBL/GenBank/DDBJ databases">
        <title>A chromosome-level genome assembly of Gray's grenadier anchovy, Coilia grayii.</title>
        <authorList>
            <person name="Fu Z."/>
        </authorList>
    </citation>
    <scope>NUCLEOTIDE SEQUENCE [LARGE SCALE GENOMIC DNA]</scope>
    <source>
        <strain evidence="3">G4</strain>
        <tissue evidence="3">Muscle</tissue>
    </source>
</reference>
<comment type="caution">
    <text evidence="3">The sequence shown here is derived from an EMBL/GenBank/DDBJ whole genome shotgun (WGS) entry which is preliminary data.</text>
</comment>
<protein>
    <recommendedName>
        <fullName evidence="2">Peptidase S1 domain-containing protein</fullName>
    </recommendedName>
</protein>
<dbReference type="EMBL" id="JBHFQA010000017">
    <property type="protein sequence ID" value="KAL2084275.1"/>
    <property type="molecule type" value="Genomic_DNA"/>
</dbReference>
<dbReference type="Pfam" id="PF00089">
    <property type="entry name" value="Trypsin"/>
    <property type="match status" value="1"/>
</dbReference>
<evidence type="ECO:0000256" key="1">
    <source>
        <dbReference type="ARBA" id="ARBA00023157"/>
    </source>
</evidence>
<dbReference type="SUPFAM" id="SSF50494">
    <property type="entry name" value="Trypsin-like serine proteases"/>
    <property type="match status" value="1"/>
</dbReference>
<dbReference type="InterPro" id="IPR001254">
    <property type="entry name" value="Trypsin_dom"/>
</dbReference>
<dbReference type="InterPro" id="IPR009003">
    <property type="entry name" value="Peptidase_S1_PA"/>
</dbReference>
<feature type="domain" description="Peptidase S1" evidence="2">
    <location>
        <begin position="8"/>
        <end position="228"/>
    </location>
</feature>
<gene>
    <name evidence="3" type="ORF">ACEWY4_019793</name>
</gene>
<accession>A0ABD1JAR1</accession>
<name>A0ABD1JAR1_9TELE</name>